<organism evidence="1 2">
    <name type="scientific">Eiseniibacteriota bacterium</name>
    <dbReference type="NCBI Taxonomy" id="2212470"/>
    <lineage>
        <taxon>Bacteria</taxon>
        <taxon>Candidatus Eiseniibacteriota</taxon>
    </lineage>
</organism>
<reference evidence="1" key="1">
    <citation type="submission" date="2021-05" db="EMBL/GenBank/DDBJ databases">
        <title>Energy efficiency and biological interactions define the core microbiome of deep oligotrophic groundwater.</title>
        <authorList>
            <person name="Mehrshad M."/>
            <person name="Lopez-Fernandez M."/>
            <person name="Bell E."/>
            <person name="Bernier-Latmani R."/>
            <person name="Bertilsson S."/>
            <person name="Dopson M."/>
        </authorList>
    </citation>
    <scope>NUCLEOTIDE SEQUENCE</scope>
    <source>
        <strain evidence="1">Modern_marine.mb.64</strain>
    </source>
</reference>
<comment type="caution">
    <text evidence="1">The sequence shown here is derived from an EMBL/GenBank/DDBJ whole genome shotgun (WGS) entry which is preliminary data.</text>
</comment>
<name>A0A948RZZ8_UNCEI</name>
<accession>A0A948RZZ8</accession>
<protein>
    <submittedName>
        <fullName evidence="1">Uncharacterized protein</fullName>
    </submittedName>
</protein>
<sequence>MPSKWRGVEAKVDAWQRPFLGVEQNEDGQPRYGTGAWCATFIRTILPVRPGAGHQSGPMIMTIRFDIGRLIKIPHKLNVPDTVEVF</sequence>
<dbReference type="AlphaFoldDB" id="A0A948RZZ8"/>
<gene>
    <name evidence="1" type="ORF">KJ970_17420</name>
</gene>
<proteinExistence type="predicted"/>
<dbReference type="EMBL" id="JAHJDP010000099">
    <property type="protein sequence ID" value="MBU2692699.1"/>
    <property type="molecule type" value="Genomic_DNA"/>
</dbReference>
<evidence type="ECO:0000313" key="2">
    <source>
        <dbReference type="Proteomes" id="UP000777784"/>
    </source>
</evidence>
<evidence type="ECO:0000313" key="1">
    <source>
        <dbReference type="EMBL" id="MBU2692699.1"/>
    </source>
</evidence>
<dbReference type="Proteomes" id="UP000777784">
    <property type="component" value="Unassembled WGS sequence"/>
</dbReference>